<keyword evidence="8" id="KW-1133">Transmembrane helix</keyword>
<evidence type="ECO:0000256" key="2">
    <source>
        <dbReference type="ARBA" id="ARBA00022475"/>
    </source>
</evidence>
<comment type="subcellular location">
    <subcellularLocation>
        <location evidence="1">Cell membrane</location>
    </subcellularLocation>
</comment>
<dbReference type="CDD" id="cd06225">
    <property type="entry name" value="HAMP"/>
    <property type="match status" value="1"/>
</dbReference>
<dbReference type="CDD" id="cd11386">
    <property type="entry name" value="MCP_signal"/>
    <property type="match status" value="1"/>
</dbReference>
<dbReference type="PROSITE" id="PS50885">
    <property type="entry name" value="HAMP"/>
    <property type="match status" value="1"/>
</dbReference>
<evidence type="ECO:0000256" key="5">
    <source>
        <dbReference type="ARBA" id="ARBA00029447"/>
    </source>
</evidence>
<accession>A0ABW5BYW0</accession>
<dbReference type="Gene3D" id="1.10.287.950">
    <property type="entry name" value="Methyl-accepting chemotaxis protein"/>
    <property type="match status" value="1"/>
</dbReference>
<dbReference type="InterPro" id="IPR003660">
    <property type="entry name" value="HAMP_dom"/>
</dbReference>
<organism evidence="11 12">
    <name type="scientific">Metabacillus endolithicus</name>
    <dbReference type="NCBI Taxonomy" id="1535204"/>
    <lineage>
        <taxon>Bacteria</taxon>
        <taxon>Bacillati</taxon>
        <taxon>Bacillota</taxon>
        <taxon>Bacilli</taxon>
        <taxon>Bacillales</taxon>
        <taxon>Bacillaceae</taxon>
        <taxon>Metabacillus</taxon>
    </lineage>
</organism>
<feature type="coiled-coil region" evidence="7">
    <location>
        <begin position="77"/>
        <end position="104"/>
    </location>
</feature>
<dbReference type="Gene3D" id="6.10.340.10">
    <property type="match status" value="1"/>
</dbReference>
<dbReference type="Pfam" id="PF12729">
    <property type="entry name" value="4HB_MCP_1"/>
    <property type="match status" value="1"/>
</dbReference>
<evidence type="ECO:0000313" key="12">
    <source>
        <dbReference type="Proteomes" id="UP001597318"/>
    </source>
</evidence>
<evidence type="ECO:0000256" key="3">
    <source>
        <dbReference type="ARBA" id="ARBA00023136"/>
    </source>
</evidence>
<proteinExistence type="inferred from homology"/>
<evidence type="ECO:0000259" key="10">
    <source>
        <dbReference type="PROSITE" id="PS50885"/>
    </source>
</evidence>
<dbReference type="Pfam" id="PF00015">
    <property type="entry name" value="MCPsignal"/>
    <property type="match status" value="1"/>
</dbReference>
<dbReference type="InterPro" id="IPR004089">
    <property type="entry name" value="MCPsignal_dom"/>
</dbReference>
<keyword evidence="7" id="KW-0175">Coiled coil</keyword>
<keyword evidence="2" id="KW-1003">Cell membrane</keyword>
<evidence type="ECO:0000256" key="8">
    <source>
        <dbReference type="SAM" id="Phobius"/>
    </source>
</evidence>
<dbReference type="InterPro" id="IPR024478">
    <property type="entry name" value="HlyB_4HB_MCP"/>
</dbReference>
<comment type="similarity">
    <text evidence="5">Belongs to the methyl-accepting chemotaxis (MCP) protein family.</text>
</comment>
<comment type="caution">
    <text evidence="11">The sequence shown here is derived from an EMBL/GenBank/DDBJ whole genome shotgun (WGS) entry which is preliminary data.</text>
</comment>
<evidence type="ECO:0000256" key="6">
    <source>
        <dbReference type="PROSITE-ProRule" id="PRU00284"/>
    </source>
</evidence>
<dbReference type="SUPFAM" id="SSF58104">
    <property type="entry name" value="Methyl-accepting chemotaxis protein (MCP) signaling domain"/>
    <property type="match status" value="1"/>
</dbReference>
<evidence type="ECO:0000256" key="7">
    <source>
        <dbReference type="SAM" id="Coils"/>
    </source>
</evidence>
<sequence length="552" mass="60192">MKITIQKKLLSGFLLLAILIGMVSALSYYQIHKINNSYSELVEQQTTNLTSIKDIQLYASRSIASLRGMQSAGTDNMEFFQTSLDQITEQVKNIEADIQDQESKELLTTITSLKEQIIEQVQEEQATKLVEEESIPLAIQIEEAANRIVEIQTKEMKTETKANTEMVSSVKNMMLVWSLISLILAILIGMFMSRMITRPISLLVEGAKRIASGDLTQEDISVKNSDEISELANSFNIMKQNLQQLIDEVRLNAHQVSVTSEELSASADATNLATQHITLGMQEVAAGAEKQVSTVIQSVESAEEITKGMNKVTESIQSVANLTIVANEKATLGNDVVNKTINQMKLVQDSAMESAEVVHTLSNKSKEIGHIIELITKVASQTDLLALNAAIEAARAGEQGKGFAVVADEVRKLAVQSADAAGQIRQLIEEIQEESEKAVRSMNNGTDVVKEGLKLVSQTGDSFKNILGAIQQVAAESHDVAAIVNQIHSNTQIVTEGMKEARDIVEQSSVSIQNVAASTEEQNATMEEVSSSAEGLSEMAQNLNKVINKFKA</sequence>
<gene>
    <name evidence="11" type="ORF">ACFSKK_13730</name>
</gene>
<dbReference type="SMART" id="SM00283">
    <property type="entry name" value="MA"/>
    <property type="match status" value="1"/>
</dbReference>
<feature type="transmembrane region" description="Helical" evidence="8">
    <location>
        <begin position="174"/>
        <end position="192"/>
    </location>
</feature>
<dbReference type="Proteomes" id="UP001597318">
    <property type="component" value="Unassembled WGS sequence"/>
</dbReference>
<dbReference type="Pfam" id="PF00672">
    <property type="entry name" value="HAMP"/>
    <property type="match status" value="1"/>
</dbReference>
<feature type="domain" description="HAMP" evidence="10">
    <location>
        <begin position="194"/>
        <end position="247"/>
    </location>
</feature>
<evidence type="ECO:0000256" key="4">
    <source>
        <dbReference type="ARBA" id="ARBA00023224"/>
    </source>
</evidence>
<feature type="domain" description="Methyl-accepting transducer" evidence="9">
    <location>
        <begin position="266"/>
        <end position="537"/>
    </location>
</feature>
<keyword evidence="12" id="KW-1185">Reference proteome</keyword>
<dbReference type="PROSITE" id="PS50111">
    <property type="entry name" value="CHEMOTAXIS_TRANSDUC_2"/>
    <property type="match status" value="1"/>
</dbReference>
<dbReference type="EMBL" id="JBHUIK010000003">
    <property type="protein sequence ID" value="MFD2214745.1"/>
    <property type="molecule type" value="Genomic_DNA"/>
</dbReference>
<evidence type="ECO:0000256" key="1">
    <source>
        <dbReference type="ARBA" id="ARBA00004236"/>
    </source>
</evidence>
<dbReference type="PANTHER" id="PTHR32089">
    <property type="entry name" value="METHYL-ACCEPTING CHEMOTAXIS PROTEIN MCPB"/>
    <property type="match status" value="1"/>
</dbReference>
<keyword evidence="4 6" id="KW-0807">Transducer</keyword>
<evidence type="ECO:0000259" key="9">
    <source>
        <dbReference type="PROSITE" id="PS50111"/>
    </source>
</evidence>
<feature type="coiled-coil region" evidence="7">
    <location>
        <begin position="417"/>
        <end position="444"/>
    </location>
</feature>
<reference evidence="12" key="1">
    <citation type="journal article" date="2019" name="Int. J. Syst. Evol. Microbiol.">
        <title>The Global Catalogue of Microorganisms (GCM) 10K type strain sequencing project: providing services to taxonomists for standard genome sequencing and annotation.</title>
        <authorList>
            <consortium name="The Broad Institute Genomics Platform"/>
            <consortium name="The Broad Institute Genome Sequencing Center for Infectious Disease"/>
            <person name="Wu L."/>
            <person name="Ma J."/>
        </authorList>
    </citation>
    <scope>NUCLEOTIDE SEQUENCE [LARGE SCALE GENOMIC DNA]</scope>
    <source>
        <strain evidence="12">CGMCC 1.15474</strain>
    </source>
</reference>
<keyword evidence="3 8" id="KW-0472">Membrane</keyword>
<evidence type="ECO:0000313" key="11">
    <source>
        <dbReference type="EMBL" id="MFD2214745.1"/>
    </source>
</evidence>
<keyword evidence="8" id="KW-0812">Transmembrane</keyword>
<protein>
    <submittedName>
        <fullName evidence="11">Methyl-accepting chemotaxis protein</fullName>
    </submittedName>
</protein>
<dbReference type="SMART" id="SM00304">
    <property type="entry name" value="HAMP"/>
    <property type="match status" value="1"/>
</dbReference>
<dbReference type="PANTHER" id="PTHR32089:SF112">
    <property type="entry name" value="LYSOZYME-LIKE PROTEIN-RELATED"/>
    <property type="match status" value="1"/>
</dbReference>
<dbReference type="RefSeq" id="WP_247346133.1">
    <property type="nucleotide sequence ID" value="NZ_CP095550.1"/>
</dbReference>
<name>A0ABW5BYW0_9BACI</name>